<dbReference type="GeneID" id="77925854"/>
<proteinExistence type="predicted"/>
<dbReference type="KEGG" id="vg:77925854"/>
<dbReference type="Proteomes" id="UP000516307">
    <property type="component" value="Segment"/>
</dbReference>
<organism evidence="1 2">
    <name type="scientific">Enterobacter phage vB_EhoM-IME523</name>
    <dbReference type="NCBI Taxonomy" id="2596709"/>
    <lineage>
        <taxon>Viruses</taxon>
        <taxon>Duplodnaviria</taxon>
        <taxon>Heunggongvirae</taxon>
        <taxon>Uroviricota</taxon>
        <taxon>Caudoviricetes</taxon>
        <taxon>Pantevenvirales</taxon>
        <taxon>Straboviridae</taxon>
        <taxon>Tevenvirinae</taxon>
        <taxon>Kanagawavirus</taxon>
        <taxon>Kanagawavirus eclm</taxon>
    </lineage>
</organism>
<reference evidence="1 2" key="1">
    <citation type="submission" date="2019-06" db="EMBL/GenBank/DDBJ databases">
        <authorList>
            <person name="Lin W."/>
            <person name="Gao M."/>
            <person name="Li D."/>
        </authorList>
    </citation>
    <scope>NUCLEOTIDE SEQUENCE [LARGE SCALE GENOMIC DNA]</scope>
</reference>
<dbReference type="RefSeq" id="YP_010650272.1">
    <property type="nucleotide sequence ID" value="NC_070777.1"/>
</dbReference>
<sequence>MMNWLTNIPTSTLDVDRKRLAEQKRIEAKSKAKTEVIEEKVKKPESFKSSYNHSQSPLGQAADIAVFGIPMGIFR</sequence>
<evidence type="ECO:0000313" key="1">
    <source>
        <dbReference type="EMBL" id="QEA10500.1"/>
    </source>
</evidence>
<dbReference type="EMBL" id="MN087708">
    <property type="protein sequence ID" value="QEA10500.1"/>
    <property type="molecule type" value="Genomic_DNA"/>
</dbReference>
<protein>
    <submittedName>
        <fullName evidence="1">Uncharacterized protein</fullName>
    </submittedName>
</protein>
<keyword evidence="2" id="KW-1185">Reference proteome</keyword>
<evidence type="ECO:0000313" key="2">
    <source>
        <dbReference type="Proteomes" id="UP000516307"/>
    </source>
</evidence>
<accession>A0A7G3KEM9</accession>
<name>A0A7G3KEM9_9CAUD</name>